<evidence type="ECO:0000313" key="1">
    <source>
        <dbReference type="EMBL" id="MBX7482402.1"/>
    </source>
</evidence>
<comment type="caution">
    <text evidence="1">The sequence shown here is derived from an EMBL/GenBank/DDBJ whole genome shotgun (WGS) entry which is preliminary data.</text>
</comment>
<evidence type="ECO:0000313" key="2">
    <source>
        <dbReference type="Proteomes" id="UP000755104"/>
    </source>
</evidence>
<organism evidence="1 2">
    <name type="scientific">Qipengyuania qiaonensis</name>
    <dbReference type="NCBI Taxonomy" id="2867240"/>
    <lineage>
        <taxon>Bacteria</taxon>
        <taxon>Pseudomonadati</taxon>
        <taxon>Pseudomonadota</taxon>
        <taxon>Alphaproteobacteria</taxon>
        <taxon>Sphingomonadales</taxon>
        <taxon>Erythrobacteraceae</taxon>
        <taxon>Qipengyuania</taxon>
    </lineage>
</organism>
<dbReference type="EMBL" id="JAIGNO010000004">
    <property type="protein sequence ID" value="MBX7482402.1"/>
    <property type="molecule type" value="Genomic_DNA"/>
</dbReference>
<keyword evidence="2" id="KW-1185">Reference proteome</keyword>
<sequence>MNEFNMTNPDKPCNLVCDGINMVVWQTCHIQPDGEPAFVASTLKVLGDEASLRHQPQHAHRQLRAFVAADNQDICR</sequence>
<gene>
    <name evidence="1" type="ORF">K3174_07650</name>
</gene>
<name>A0ABS7J548_9SPHN</name>
<protein>
    <submittedName>
        <fullName evidence="1">Uncharacterized protein</fullName>
    </submittedName>
</protein>
<accession>A0ABS7J548</accession>
<proteinExistence type="predicted"/>
<dbReference type="Proteomes" id="UP000755104">
    <property type="component" value="Unassembled WGS sequence"/>
</dbReference>
<dbReference type="RefSeq" id="WP_221557679.1">
    <property type="nucleotide sequence ID" value="NZ_JAIGNO010000004.1"/>
</dbReference>
<reference evidence="1 2" key="1">
    <citation type="submission" date="2021-08" db="EMBL/GenBank/DDBJ databases">
        <title>Comparative Genomics Analysis of the Genus Qipengyuania Reveals Extensive Genetic Diversity and Metabolic Versatility, Including the Description of Fifteen Novel Species.</title>
        <authorList>
            <person name="Liu Y."/>
        </authorList>
    </citation>
    <scope>NUCLEOTIDE SEQUENCE [LARGE SCALE GENOMIC DNA]</scope>
    <source>
        <strain evidence="1 2">6D47A</strain>
    </source>
</reference>